<proteinExistence type="inferred from homology"/>
<reference evidence="8 10" key="1">
    <citation type="journal article" date="2014" name="Appl. Environ. Microbiol.">
        <title>Gut symbionts from distinct hosts exhibit genotoxic activity via divergent colibactin biosynthetic pathways.</title>
        <authorList>
            <person name="Engel P."/>
            <person name="Vizcaino M.I."/>
            <person name="Crawford J.M."/>
        </authorList>
    </citation>
    <scope>NUCLEOTIDE SEQUENCE [LARGE SCALE GENOMIC DNA]</scope>
    <source>
        <strain evidence="8 10">PEB0191</strain>
    </source>
</reference>
<dbReference type="InterPro" id="IPR011343">
    <property type="entry name" value="DeoC"/>
</dbReference>
<feature type="active site" description="Schiff-base intermediate with acetaldehyde" evidence="7">
    <location>
        <position position="158"/>
    </location>
</feature>
<keyword evidence="10" id="KW-1185">Reference proteome</keyword>
<dbReference type="SMART" id="SM01133">
    <property type="entry name" value="DeoC"/>
    <property type="match status" value="1"/>
</dbReference>
<keyword evidence="4 7" id="KW-0704">Schiff base</keyword>
<evidence type="ECO:0000313" key="9">
    <source>
        <dbReference type="EMBL" id="PXY94922.1"/>
    </source>
</evidence>
<evidence type="ECO:0000256" key="1">
    <source>
        <dbReference type="ARBA" id="ARBA00010936"/>
    </source>
</evidence>
<dbReference type="EMBL" id="CP009056">
    <property type="protein sequence ID" value="AJA45482.1"/>
    <property type="molecule type" value="Genomic_DNA"/>
</dbReference>
<evidence type="ECO:0000313" key="10">
    <source>
        <dbReference type="Proteomes" id="UP000030901"/>
    </source>
</evidence>
<dbReference type="SUPFAM" id="SSF51569">
    <property type="entry name" value="Aldolase"/>
    <property type="match status" value="1"/>
</dbReference>
<dbReference type="CDD" id="cd00959">
    <property type="entry name" value="DeoC"/>
    <property type="match status" value="1"/>
</dbReference>
<dbReference type="UniPathway" id="UPA00002">
    <property type="reaction ID" value="UER00468"/>
</dbReference>
<organism evidence="8 10">
    <name type="scientific">Frischella perrara</name>
    <dbReference type="NCBI Taxonomy" id="1267021"/>
    <lineage>
        <taxon>Bacteria</taxon>
        <taxon>Pseudomonadati</taxon>
        <taxon>Pseudomonadota</taxon>
        <taxon>Gammaproteobacteria</taxon>
        <taxon>Orbales</taxon>
        <taxon>Orbaceae</taxon>
        <taxon>Frischella</taxon>
    </lineage>
</organism>
<evidence type="ECO:0000256" key="2">
    <source>
        <dbReference type="ARBA" id="ARBA00022490"/>
    </source>
</evidence>
<dbReference type="InterPro" id="IPR002915">
    <property type="entry name" value="DeoC/FbaB/LacD_aldolase"/>
</dbReference>
<dbReference type="KEGG" id="fpp:FPB0191_01666"/>
<comment type="similarity">
    <text evidence="1 7">Belongs to the DeoC/FbaB aldolase family. DeoC type 1 subfamily.</text>
</comment>
<feature type="active site" description="Proton donor/acceptor" evidence="7">
    <location>
        <position position="94"/>
    </location>
</feature>
<dbReference type="GO" id="GO:0005737">
    <property type="term" value="C:cytoplasm"/>
    <property type="evidence" value="ECO:0007669"/>
    <property type="project" value="UniProtKB-SubCell"/>
</dbReference>
<evidence type="ECO:0000256" key="6">
    <source>
        <dbReference type="ARBA" id="ARBA00056337"/>
    </source>
</evidence>
<reference evidence="9 11" key="2">
    <citation type="submission" date="2018-05" db="EMBL/GenBank/DDBJ databases">
        <title>Reference genomes for bee gut microbiota database.</title>
        <authorList>
            <person name="Ellegaard K.M."/>
        </authorList>
    </citation>
    <scope>NUCLEOTIDE SEQUENCE [LARGE SCALE GENOMIC DNA]</scope>
    <source>
        <strain evidence="9 11">ESL0167</strain>
    </source>
</reference>
<comment type="function">
    <text evidence="6 7">Catalyzes a reversible aldol reaction between acetaldehyde and D-glyceraldehyde 3-phosphate to generate 2-deoxy-D-ribose 5-phosphate.</text>
</comment>
<dbReference type="AlphaFoldDB" id="A0A0A7S3S6"/>
<dbReference type="HAMAP" id="MF_00114">
    <property type="entry name" value="DeoC_type1"/>
    <property type="match status" value="1"/>
</dbReference>
<comment type="subcellular location">
    <subcellularLocation>
        <location evidence="7">Cytoplasm</location>
    </subcellularLocation>
</comment>
<feature type="active site" description="Proton donor/acceptor" evidence="7">
    <location>
        <position position="187"/>
    </location>
</feature>
<dbReference type="Proteomes" id="UP000247838">
    <property type="component" value="Unassembled WGS sequence"/>
</dbReference>
<dbReference type="PANTHER" id="PTHR10889:SF1">
    <property type="entry name" value="DEOXYRIBOSE-PHOSPHATE ALDOLASE"/>
    <property type="match status" value="1"/>
</dbReference>
<gene>
    <name evidence="7" type="primary">deoC</name>
    <name evidence="9" type="ORF">DKK76_07965</name>
    <name evidence="8" type="ORF">FPB0191_01666</name>
</gene>
<dbReference type="GO" id="GO:0016052">
    <property type="term" value="P:carbohydrate catabolic process"/>
    <property type="evidence" value="ECO:0007669"/>
    <property type="project" value="TreeGrafter"/>
</dbReference>
<dbReference type="EC" id="4.1.2.4" evidence="7"/>
<protein>
    <recommendedName>
        <fullName evidence="7">Deoxyribose-phosphate aldolase</fullName>
        <shortName evidence="7">DERA</shortName>
        <ecNumber evidence="7">4.1.2.4</ecNumber>
    </recommendedName>
    <alternativeName>
        <fullName evidence="7">2-deoxy-D-ribose 5-phosphate aldolase</fullName>
    </alternativeName>
    <alternativeName>
        <fullName evidence="7">Phosphodeoxyriboaldolase</fullName>
        <shortName evidence="7">Deoxyriboaldolase</shortName>
    </alternativeName>
</protein>
<dbReference type="RefSeq" id="WP_039105267.1">
    <property type="nucleotide sequence ID" value="NZ_CALYQC010000076.1"/>
</dbReference>
<dbReference type="OrthoDB" id="6579831at2"/>
<evidence type="ECO:0000256" key="4">
    <source>
        <dbReference type="ARBA" id="ARBA00023270"/>
    </source>
</evidence>
<keyword evidence="3 7" id="KW-0456">Lyase</keyword>
<dbReference type="STRING" id="1267021.FPB0191_01666"/>
<dbReference type="GO" id="GO:0004139">
    <property type="term" value="F:deoxyribose-phosphate aldolase activity"/>
    <property type="evidence" value="ECO:0007669"/>
    <property type="project" value="UniProtKB-UniRule"/>
</dbReference>
<dbReference type="PIRSF" id="PIRSF001357">
    <property type="entry name" value="DeoC"/>
    <property type="match status" value="1"/>
</dbReference>
<dbReference type="FunFam" id="3.20.20.70:FF:000044">
    <property type="entry name" value="Deoxyribose-phosphate aldolase"/>
    <property type="match status" value="1"/>
</dbReference>
<dbReference type="PANTHER" id="PTHR10889">
    <property type="entry name" value="DEOXYRIBOSE-PHOSPHATE ALDOLASE"/>
    <property type="match status" value="1"/>
</dbReference>
<comment type="pathway">
    <text evidence="7">Carbohydrate degradation; 2-deoxy-D-ribose 1-phosphate degradation; D-glyceraldehyde 3-phosphate and acetaldehyde from 2-deoxy-alpha-D-ribose 1-phosphate: step 2/2.</text>
</comment>
<keyword evidence="2 7" id="KW-0963">Cytoplasm</keyword>
<dbReference type="Proteomes" id="UP000030901">
    <property type="component" value="Chromosome"/>
</dbReference>
<dbReference type="GO" id="GO:0009264">
    <property type="term" value="P:deoxyribonucleotide catabolic process"/>
    <property type="evidence" value="ECO:0007669"/>
    <property type="project" value="UniProtKB-UniRule"/>
</dbReference>
<dbReference type="EMBL" id="QGLM01000017">
    <property type="protein sequence ID" value="PXY94922.1"/>
    <property type="molecule type" value="Genomic_DNA"/>
</dbReference>
<dbReference type="GO" id="GO:0006018">
    <property type="term" value="P:2-deoxyribose 1-phosphate catabolic process"/>
    <property type="evidence" value="ECO:0007669"/>
    <property type="project" value="UniProtKB-UniRule"/>
</dbReference>
<dbReference type="InterPro" id="IPR028581">
    <property type="entry name" value="DeoC_typeI"/>
</dbReference>
<evidence type="ECO:0000313" key="8">
    <source>
        <dbReference type="EMBL" id="AJA45482.1"/>
    </source>
</evidence>
<dbReference type="Pfam" id="PF01791">
    <property type="entry name" value="DeoC"/>
    <property type="match status" value="1"/>
</dbReference>
<dbReference type="Gene3D" id="3.20.20.70">
    <property type="entry name" value="Aldolase class I"/>
    <property type="match status" value="1"/>
</dbReference>
<sequence length="227" mass="23987">MTSQATNLAKYIDHTLLKMDATEAEIKQICEQAIEHHFFSVCVNSCYVPLVSKLLAGSDVKTCSVIGFPLGACLTSVKVFETNAAIEAGANEIDMVINVGLLKSHAMDAFIDDIRQVKAATAAKGALLKVILETCLLTKDEIKQVCEICRDLDVEFVKTSTGFSSGGATVEDVRLMRETVGAKLGVKASGGVRDKETAEAMISAGATRLGSSSGVSIVSGLKSNSSY</sequence>
<evidence type="ECO:0000256" key="7">
    <source>
        <dbReference type="HAMAP-Rule" id="MF_00114"/>
    </source>
</evidence>
<name>A0A0A7S3S6_FRIPE</name>
<evidence type="ECO:0000256" key="5">
    <source>
        <dbReference type="ARBA" id="ARBA00048791"/>
    </source>
</evidence>
<dbReference type="HOGENOM" id="CLU_053595_0_1_6"/>
<accession>A0A0A7S3S6</accession>
<evidence type="ECO:0000313" key="11">
    <source>
        <dbReference type="Proteomes" id="UP000247838"/>
    </source>
</evidence>
<comment type="catalytic activity">
    <reaction evidence="5 7">
        <text>2-deoxy-D-ribose 5-phosphate = D-glyceraldehyde 3-phosphate + acetaldehyde</text>
        <dbReference type="Rhea" id="RHEA:12821"/>
        <dbReference type="ChEBI" id="CHEBI:15343"/>
        <dbReference type="ChEBI" id="CHEBI:59776"/>
        <dbReference type="ChEBI" id="CHEBI:62877"/>
        <dbReference type="EC" id="4.1.2.4"/>
    </reaction>
</comment>
<dbReference type="NCBIfam" id="TIGR00126">
    <property type="entry name" value="deoC"/>
    <property type="match status" value="1"/>
</dbReference>
<dbReference type="InterPro" id="IPR013785">
    <property type="entry name" value="Aldolase_TIM"/>
</dbReference>
<evidence type="ECO:0000256" key="3">
    <source>
        <dbReference type="ARBA" id="ARBA00023239"/>
    </source>
</evidence>